<dbReference type="Proteomes" id="UP000093053">
    <property type="component" value="Chromosome"/>
</dbReference>
<gene>
    <name evidence="1" type="ORF">BBK82_29365</name>
</gene>
<proteinExistence type="predicted"/>
<dbReference type="EMBL" id="CP016793">
    <property type="protein sequence ID" value="ANZ39548.1"/>
    <property type="molecule type" value="Genomic_DNA"/>
</dbReference>
<dbReference type="KEGG" id="led:BBK82_29365"/>
<evidence type="ECO:0000313" key="2">
    <source>
        <dbReference type="Proteomes" id="UP000093053"/>
    </source>
</evidence>
<dbReference type="AlphaFoldDB" id="A0A1B2HPA3"/>
<protein>
    <submittedName>
        <fullName evidence="1">Uncharacterized protein</fullName>
    </submittedName>
</protein>
<name>A0A1B2HPA3_9PSEU</name>
<accession>A0A1B2HPA3</accession>
<evidence type="ECO:0000313" key="1">
    <source>
        <dbReference type="EMBL" id="ANZ39548.1"/>
    </source>
</evidence>
<dbReference type="STRING" id="1586287.BBK82_29365"/>
<organism evidence="1 2">
    <name type="scientific">Lentzea guizhouensis</name>
    <dbReference type="NCBI Taxonomy" id="1586287"/>
    <lineage>
        <taxon>Bacteria</taxon>
        <taxon>Bacillati</taxon>
        <taxon>Actinomycetota</taxon>
        <taxon>Actinomycetes</taxon>
        <taxon>Pseudonocardiales</taxon>
        <taxon>Pseudonocardiaceae</taxon>
        <taxon>Lentzea</taxon>
    </lineage>
</organism>
<dbReference type="RefSeq" id="WP_065917889.1">
    <property type="nucleotide sequence ID" value="NZ_CP016793.1"/>
</dbReference>
<reference evidence="1 2" key="1">
    <citation type="submission" date="2016-07" db="EMBL/GenBank/DDBJ databases">
        <title>Complete genome sequence of the Lentzea guizhouensis DHS C013.</title>
        <authorList>
            <person name="Cao C."/>
        </authorList>
    </citation>
    <scope>NUCLEOTIDE SEQUENCE [LARGE SCALE GENOMIC DNA]</scope>
    <source>
        <strain evidence="1 2">DHS C013</strain>
    </source>
</reference>
<keyword evidence="2" id="KW-1185">Reference proteome</keyword>
<sequence length="126" mass="13041">MPAGLVEGYVRADLRAIAAQAPPQCPPSVLASGADGFLTVFNLSDADVTGTVHVRGSRLYRGTQVTTAGGISYDLTLPAATARVEAPWFTVRGIPAGITARSAVRRGSRDPRAARCGSCWAAATAR</sequence>